<dbReference type="PANTHER" id="PTHR44154">
    <property type="entry name" value="QUINONE OXIDOREDUCTASE"/>
    <property type="match status" value="1"/>
</dbReference>
<accession>A0ABN0UK73</accession>
<gene>
    <name evidence="4" type="ORF">GCM10009539_43190</name>
</gene>
<feature type="compositionally biased region" description="Gly residues" evidence="2">
    <location>
        <begin position="221"/>
        <end position="231"/>
    </location>
</feature>
<dbReference type="PANTHER" id="PTHR44154:SF1">
    <property type="entry name" value="QUINONE OXIDOREDUCTASE"/>
    <property type="match status" value="1"/>
</dbReference>
<comment type="caution">
    <text evidence="4">The sequence shown here is derived from an EMBL/GenBank/DDBJ whole genome shotgun (WGS) entry which is preliminary data.</text>
</comment>
<evidence type="ECO:0000256" key="1">
    <source>
        <dbReference type="ARBA" id="ARBA00022857"/>
    </source>
</evidence>
<feature type="domain" description="Enoyl reductase (ER)" evidence="3">
    <location>
        <begin position="7"/>
        <end position="527"/>
    </location>
</feature>
<dbReference type="Gene3D" id="3.40.50.720">
    <property type="entry name" value="NAD(P)-binding Rossmann-like Domain"/>
    <property type="match status" value="1"/>
</dbReference>
<dbReference type="SUPFAM" id="SSF50129">
    <property type="entry name" value="GroES-like"/>
    <property type="match status" value="1"/>
</dbReference>
<sequence length="529" mass="50223">MVVRAFGGPEVLEVAEVAVPRPRAGQVRLAVAGAGVNPVDVQTRSGALTAGGLLPPRPQVGLGWDVSGTVDAVGPGVRRFAVGDRVLALSDRLALSSKAQADYVVLDADAVAHCPDGVDLLAAATLPLGALTAAQALDLTGLVLPAAEPFPAGTRPGAGTPAGAPAAGTVSGGGLRPATGALPNEGGLPAAGKHLGAGTPSAGTHLGAETHSGAETPGSGTHSGAGPGTPGAGTPSAGTPGAGTPSAGTPSAGTPSAGTPSAGTPSAGTPGAQTPGVQTPGAQTPGAETLSGDGTLPAGGNLLAAGTLPGAGTLSGAGSHLCAAALPGGDALPGGALPGRPQGGALPGRPQGGALPSGPWGGVLPGAGSAGGTLLVTGAAGAVGGYAVELGVRAGLRVIAVAGARDGEWLRPLGVEAVVPRDADLAESVRALVPGGVDAAFDAANLGAVALDAVRGGGVFVAVLGGGPVPLRGIRVEHVWIRADGPRLESLAAAGLQLRVADVLPLTEVAEAHRRLERGGLRGRLVLRP</sequence>
<name>A0ABN0UK73_9ACTN</name>
<dbReference type="SUPFAM" id="SSF51735">
    <property type="entry name" value="NAD(P)-binding Rossmann-fold domains"/>
    <property type="match status" value="1"/>
</dbReference>
<dbReference type="InterPro" id="IPR036291">
    <property type="entry name" value="NAD(P)-bd_dom_sf"/>
</dbReference>
<reference evidence="4 5" key="1">
    <citation type="journal article" date="2019" name="Int. J. Syst. Evol. Microbiol.">
        <title>The Global Catalogue of Microorganisms (GCM) 10K type strain sequencing project: providing services to taxonomists for standard genome sequencing and annotation.</title>
        <authorList>
            <consortium name="The Broad Institute Genomics Platform"/>
            <consortium name="The Broad Institute Genome Sequencing Center for Infectious Disease"/>
            <person name="Wu L."/>
            <person name="Ma J."/>
        </authorList>
    </citation>
    <scope>NUCLEOTIDE SEQUENCE [LARGE SCALE GENOMIC DNA]</scope>
    <source>
        <strain evidence="4 5">JCM 10425</strain>
    </source>
</reference>
<proteinExistence type="predicted"/>
<feature type="compositionally biased region" description="Low complexity" evidence="2">
    <location>
        <begin position="232"/>
        <end position="276"/>
    </location>
</feature>
<dbReference type="Gene3D" id="3.90.180.10">
    <property type="entry name" value="Medium-chain alcohol dehydrogenases, catalytic domain"/>
    <property type="match status" value="2"/>
</dbReference>
<feature type="region of interest" description="Disordered" evidence="2">
    <location>
        <begin position="153"/>
        <end position="295"/>
    </location>
</feature>
<feature type="region of interest" description="Disordered" evidence="2">
    <location>
        <begin position="333"/>
        <end position="360"/>
    </location>
</feature>
<dbReference type="Pfam" id="PF08240">
    <property type="entry name" value="ADH_N"/>
    <property type="match status" value="1"/>
</dbReference>
<dbReference type="Proteomes" id="UP001500967">
    <property type="component" value="Unassembled WGS sequence"/>
</dbReference>
<organism evidence="4 5">
    <name type="scientific">Cryptosporangium japonicum</name>
    <dbReference type="NCBI Taxonomy" id="80872"/>
    <lineage>
        <taxon>Bacteria</taxon>
        <taxon>Bacillati</taxon>
        <taxon>Actinomycetota</taxon>
        <taxon>Actinomycetes</taxon>
        <taxon>Cryptosporangiales</taxon>
        <taxon>Cryptosporangiaceae</taxon>
        <taxon>Cryptosporangium</taxon>
    </lineage>
</organism>
<dbReference type="Pfam" id="PF13602">
    <property type="entry name" value="ADH_zinc_N_2"/>
    <property type="match status" value="1"/>
</dbReference>
<protein>
    <recommendedName>
        <fullName evidence="3">Enoyl reductase (ER) domain-containing protein</fullName>
    </recommendedName>
</protein>
<feature type="compositionally biased region" description="Low complexity" evidence="2">
    <location>
        <begin position="347"/>
        <end position="356"/>
    </location>
</feature>
<evidence type="ECO:0000313" key="5">
    <source>
        <dbReference type="Proteomes" id="UP001500967"/>
    </source>
</evidence>
<feature type="compositionally biased region" description="Low complexity" evidence="2">
    <location>
        <begin position="153"/>
        <end position="169"/>
    </location>
</feature>
<dbReference type="InterPro" id="IPR051603">
    <property type="entry name" value="Zinc-ADH_QOR/CCCR"/>
</dbReference>
<keyword evidence="5" id="KW-1185">Reference proteome</keyword>
<dbReference type="EMBL" id="BAAAGX010000016">
    <property type="protein sequence ID" value="GAA0253350.1"/>
    <property type="molecule type" value="Genomic_DNA"/>
</dbReference>
<evidence type="ECO:0000256" key="2">
    <source>
        <dbReference type="SAM" id="MobiDB-lite"/>
    </source>
</evidence>
<keyword evidence="1" id="KW-0521">NADP</keyword>
<dbReference type="InterPro" id="IPR020843">
    <property type="entry name" value="ER"/>
</dbReference>
<dbReference type="InterPro" id="IPR013154">
    <property type="entry name" value="ADH-like_N"/>
</dbReference>
<dbReference type="InterPro" id="IPR011032">
    <property type="entry name" value="GroES-like_sf"/>
</dbReference>
<evidence type="ECO:0000259" key="3">
    <source>
        <dbReference type="SMART" id="SM00829"/>
    </source>
</evidence>
<dbReference type="SMART" id="SM00829">
    <property type="entry name" value="PKS_ER"/>
    <property type="match status" value="1"/>
</dbReference>
<evidence type="ECO:0000313" key="4">
    <source>
        <dbReference type="EMBL" id="GAA0253350.1"/>
    </source>
</evidence>